<keyword evidence="4 5" id="KW-0418">Kinase</keyword>
<accession>A0A8D4UT66</accession>
<dbReference type="EC" id="2.7.4.27" evidence="5"/>
<dbReference type="NCBIfam" id="NF003742">
    <property type="entry name" value="PRK05339.1"/>
    <property type="match status" value="1"/>
</dbReference>
<comment type="catalytic activity">
    <reaction evidence="5">
        <text>N(tele)-phospho-L-histidyl/L-threonyl-[pyruvate, phosphate dikinase] + ADP = N(tele)-phospho-L-histidyl/O-phospho-L-threonyl-[pyruvate, phosphate dikinase] + AMP + H(+)</text>
        <dbReference type="Rhea" id="RHEA:43692"/>
        <dbReference type="Rhea" id="RHEA-COMP:10650"/>
        <dbReference type="Rhea" id="RHEA-COMP:10651"/>
        <dbReference type="ChEBI" id="CHEBI:15378"/>
        <dbReference type="ChEBI" id="CHEBI:30013"/>
        <dbReference type="ChEBI" id="CHEBI:61977"/>
        <dbReference type="ChEBI" id="CHEBI:83586"/>
        <dbReference type="ChEBI" id="CHEBI:456215"/>
        <dbReference type="ChEBI" id="CHEBI:456216"/>
        <dbReference type="EC" id="2.7.11.32"/>
    </reaction>
</comment>
<evidence type="ECO:0000313" key="7">
    <source>
        <dbReference type="Proteomes" id="UP000320585"/>
    </source>
</evidence>
<evidence type="ECO:0000256" key="3">
    <source>
        <dbReference type="ARBA" id="ARBA00022741"/>
    </source>
</evidence>
<evidence type="ECO:0000313" key="6">
    <source>
        <dbReference type="EMBL" id="BBK24074.1"/>
    </source>
</evidence>
<comment type="catalytic activity">
    <reaction evidence="5">
        <text>N(tele)-phospho-L-histidyl/O-phospho-L-threonyl-[pyruvate, phosphate dikinase] + phosphate + H(+) = N(tele)-phospho-L-histidyl/L-threonyl-[pyruvate, phosphate dikinase] + diphosphate</text>
        <dbReference type="Rhea" id="RHEA:43696"/>
        <dbReference type="Rhea" id="RHEA-COMP:10650"/>
        <dbReference type="Rhea" id="RHEA-COMP:10651"/>
        <dbReference type="ChEBI" id="CHEBI:15378"/>
        <dbReference type="ChEBI" id="CHEBI:30013"/>
        <dbReference type="ChEBI" id="CHEBI:33019"/>
        <dbReference type="ChEBI" id="CHEBI:43474"/>
        <dbReference type="ChEBI" id="CHEBI:61977"/>
        <dbReference type="ChEBI" id="CHEBI:83586"/>
        <dbReference type="EC" id="2.7.4.27"/>
    </reaction>
</comment>
<comment type="function">
    <text evidence="5">Bifunctional serine/threonine kinase and phosphorylase involved in the regulation of the pyruvate, phosphate dikinase (PPDK) by catalyzing its phosphorylation/dephosphorylation.</text>
</comment>
<keyword evidence="1 5" id="KW-0723">Serine/threonine-protein kinase</keyword>
<evidence type="ECO:0000256" key="5">
    <source>
        <dbReference type="HAMAP-Rule" id="MF_00921"/>
    </source>
</evidence>
<dbReference type="InterPro" id="IPR005177">
    <property type="entry name" value="Kinase-pyrophosphorylase"/>
</dbReference>
<keyword evidence="2 5" id="KW-0808">Transferase</keyword>
<dbReference type="Proteomes" id="UP000320585">
    <property type="component" value="Chromosome"/>
</dbReference>
<dbReference type="GO" id="GO:0005524">
    <property type="term" value="F:ATP binding"/>
    <property type="evidence" value="ECO:0007669"/>
    <property type="project" value="InterPro"/>
</dbReference>
<protein>
    <recommendedName>
        <fullName evidence="5">Putative pyruvate, phosphate dikinase regulatory protein</fullName>
        <shortName evidence="5">PPDK regulatory protein</shortName>
        <ecNumber evidence="5">2.7.11.32</ecNumber>
        <ecNumber evidence="5">2.7.4.27</ecNumber>
    </recommendedName>
</protein>
<dbReference type="InterPro" id="IPR026565">
    <property type="entry name" value="PPDK_reg"/>
</dbReference>
<dbReference type="HAMAP" id="MF_00921">
    <property type="entry name" value="PDRP"/>
    <property type="match status" value="1"/>
</dbReference>
<sequence length="277" mass="31058">MSLAKIPEVYVVSDSLGETAESVAKATISQFDEDIDIIRVPFIRHAEQIQKVIDEAASHNAVVCHTLVSRELRETFEKIADAKGVRYVDILGPMMDTVGTITTTKPRMKPGIIHKLDEEYFKKVEAIEFAVKYDDGKNPAGFAKADVVLLGVSRTSKTPLSMYMAHKKFKVANLPLVPEVPLPEEIFHVPPYRLIGLIIDPYKLNTIRSERMKALGFSGAANYTDIARIEDELSYAKEVMRQLHCLVLDVSNKAIEETASRIMAIVQKNKETYGDKY</sequence>
<comment type="similarity">
    <text evidence="5">Belongs to the pyruvate, phosphate/water dikinase regulatory protein family. PDRP subfamily.</text>
</comment>
<dbReference type="KEGG" id="dho:Dia5BBH33_00090"/>
<reference evidence="7" key="1">
    <citation type="submission" date="2019-05" db="EMBL/GenBank/DDBJ databases">
        <title>Complete genome sequencing of Dialister sp. strain 5BBH33.</title>
        <authorList>
            <person name="Sakamoto M."/>
            <person name="Murakami T."/>
            <person name="Mori H."/>
        </authorList>
    </citation>
    <scope>NUCLEOTIDE SEQUENCE [LARGE SCALE GENOMIC DNA]</scope>
    <source>
        <strain evidence="7">5BBH33</strain>
    </source>
</reference>
<dbReference type="GO" id="GO:0043531">
    <property type="term" value="F:ADP binding"/>
    <property type="evidence" value="ECO:0007669"/>
    <property type="project" value="UniProtKB-UniRule"/>
</dbReference>
<dbReference type="AlphaFoldDB" id="A0A8D4UT66"/>
<keyword evidence="6" id="KW-0670">Pyruvate</keyword>
<evidence type="ECO:0000256" key="2">
    <source>
        <dbReference type="ARBA" id="ARBA00022679"/>
    </source>
</evidence>
<organism evidence="6 7">
    <name type="scientific">Dialister hominis</name>
    <dbReference type="NCBI Taxonomy" id="2582419"/>
    <lineage>
        <taxon>Bacteria</taxon>
        <taxon>Bacillati</taxon>
        <taxon>Bacillota</taxon>
        <taxon>Negativicutes</taxon>
        <taxon>Veillonellales</taxon>
        <taxon>Veillonellaceae</taxon>
        <taxon>Dialister</taxon>
    </lineage>
</organism>
<gene>
    <name evidence="6" type="ORF">Dia5BBH33_00090</name>
</gene>
<dbReference type="GeneID" id="92715228"/>
<dbReference type="PANTHER" id="PTHR31756:SF3">
    <property type="entry name" value="PYRUVATE, PHOSPHATE DIKINASE REGULATORY PROTEIN 1, CHLOROPLASTIC"/>
    <property type="match status" value="1"/>
</dbReference>
<keyword evidence="3 5" id="KW-0547">Nucleotide-binding</keyword>
<dbReference type="Pfam" id="PF03618">
    <property type="entry name" value="Kinase-PPPase"/>
    <property type="match status" value="1"/>
</dbReference>
<name>A0A8D4UT66_9FIRM</name>
<feature type="binding site" evidence="5">
    <location>
        <begin position="151"/>
        <end position="158"/>
    </location>
    <ligand>
        <name>ADP</name>
        <dbReference type="ChEBI" id="CHEBI:456216"/>
    </ligand>
</feature>
<proteinExistence type="inferred from homology"/>
<evidence type="ECO:0000256" key="1">
    <source>
        <dbReference type="ARBA" id="ARBA00022527"/>
    </source>
</evidence>
<dbReference type="RefSeq" id="WP_022381680.1">
    <property type="nucleotide sequence ID" value="NZ_AP019697.1"/>
</dbReference>
<keyword evidence="7" id="KW-1185">Reference proteome</keyword>
<dbReference type="GO" id="GO:0016776">
    <property type="term" value="F:phosphotransferase activity, phosphate group as acceptor"/>
    <property type="evidence" value="ECO:0007669"/>
    <property type="project" value="UniProtKB-UniRule"/>
</dbReference>
<dbReference type="EMBL" id="AP019697">
    <property type="protein sequence ID" value="BBK24074.1"/>
    <property type="molecule type" value="Genomic_DNA"/>
</dbReference>
<dbReference type="EC" id="2.7.11.32" evidence="5"/>
<evidence type="ECO:0000256" key="4">
    <source>
        <dbReference type="ARBA" id="ARBA00022777"/>
    </source>
</evidence>
<dbReference type="PANTHER" id="PTHR31756">
    <property type="entry name" value="PYRUVATE, PHOSPHATE DIKINASE REGULATORY PROTEIN 1, CHLOROPLASTIC"/>
    <property type="match status" value="1"/>
</dbReference>
<dbReference type="GO" id="GO:0004674">
    <property type="term" value="F:protein serine/threonine kinase activity"/>
    <property type="evidence" value="ECO:0007669"/>
    <property type="project" value="UniProtKB-UniRule"/>
</dbReference>